<protein>
    <submittedName>
        <fullName evidence="1">Uncharacterized protein</fullName>
    </submittedName>
</protein>
<dbReference type="AlphaFoldDB" id="A0A6T1BVC4"/>
<evidence type="ECO:0000313" key="1">
    <source>
        <dbReference type="EMBL" id="CAE4591567.1"/>
    </source>
</evidence>
<dbReference type="EMBL" id="HBNR01035665">
    <property type="protein sequence ID" value="CAE4591574.1"/>
    <property type="molecule type" value="Transcribed_RNA"/>
</dbReference>
<organism evidence="1">
    <name type="scientific">Alexandrium monilatum</name>
    <dbReference type="NCBI Taxonomy" id="311494"/>
    <lineage>
        <taxon>Eukaryota</taxon>
        <taxon>Sar</taxon>
        <taxon>Alveolata</taxon>
        <taxon>Dinophyceae</taxon>
        <taxon>Gonyaulacales</taxon>
        <taxon>Pyrocystaceae</taxon>
        <taxon>Alexandrium</taxon>
    </lineage>
</organism>
<reference evidence="1" key="1">
    <citation type="submission" date="2021-01" db="EMBL/GenBank/DDBJ databases">
        <authorList>
            <person name="Corre E."/>
            <person name="Pelletier E."/>
            <person name="Niang G."/>
            <person name="Scheremetjew M."/>
            <person name="Finn R."/>
            <person name="Kale V."/>
            <person name="Holt S."/>
            <person name="Cochrane G."/>
            <person name="Meng A."/>
            <person name="Brown T."/>
            <person name="Cohen L."/>
        </authorList>
    </citation>
    <scope>NUCLEOTIDE SEQUENCE</scope>
    <source>
        <strain evidence="1">CCMP3105</strain>
    </source>
</reference>
<dbReference type="EMBL" id="HBNR01035661">
    <property type="protein sequence ID" value="CAE4591569.1"/>
    <property type="molecule type" value="Transcribed_RNA"/>
</dbReference>
<gene>
    <name evidence="1" type="ORF">AMON00008_LOCUS24485</name>
    <name evidence="2" type="ORF">AMON00008_LOCUS24486</name>
    <name evidence="3" type="ORF">AMON00008_LOCUS24489</name>
</gene>
<dbReference type="EMBL" id="HBNR01035660">
    <property type="protein sequence ID" value="CAE4591567.1"/>
    <property type="molecule type" value="Transcribed_RNA"/>
</dbReference>
<accession>A0A6T1BVC4</accession>
<sequence length="158" mass="17522">MYWGGSLNRFQNTACVHMGGMETIEHGPRMSFTQKPGHMTSGKMHKCKHMGTRPTNGCGSSRDCGSVQRGNTDEQCMLMYAEKHVLYIAFDVFPTFDAYVFGNPAITPSSIASVTSARTKSDMVMGYNTAPKQLCPAHAEATRWPGRERRDVSMQQTC</sequence>
<evidence type="ECO:0000313" key="2">
    <source>
        <dbReference type="EMBL" id="CAE4591569.1"/>
    </source>
</evidence>
<proteinExistence type="predicted"/>
<name>A0A6T1BVC4_9DINO</name>
<evidence type="ECO:0000313" key="3">
    <source>
        <dbReference type="EMBL" id="CAE4591574.1"/>
    </source>
</evidence>